<gene>
    <name evidence="1" type="ORF">AGR4C_pa70062</name>
</gene>
<evidence type="ECO:0000313" key="1">
    <source>
        <dbReference type="EMBL" id="CUX66644.1"/>
    </source>
</evidence>
<dbReference type="Proteomes" id="UP000191897">
    <property type="component" value="Unassembled WGS sequence"/>
</dbReference>
<protein>
    <submittedName>
        <fullName evidence="1">Uncharacterized protein</fullName>
    </submittedName>
</protein>
<proteinExistence type="predicted"/>
<dbReference type="AlphaFoldDB" id="A0A1S7SCH5"/>
<name>A0A1S7SCH5_AGRTU</name>
<accession>A0A1S7SCH5</accession>
<organism evidence="1 2">
    <name type="scientific">Agrobacterium tumefaciens str. Kerr 14</name>
    <dbReference type="NCBI Taxonomy" id="1183424"/>
    <lineage>
        <taxon>Bacteria</taxon>
        <taxon>Pseudomonadati</taxon>
        <taxon>Pseudomonadota</taxon>
        <taxon>Alphaproteobacteria</taxon>
        <taxon>Hyphomicrobiales</taxon>
        <taxon>Rhizobiaceae</taxon>
        <taxon>Rhizobium/Agrobacterium group</taxon>
        <taxon>Agrobacterium</taxon>
        <taxon>Agrobacterium tumefaciens complex</taxon>
    </lineage>
</organism>
<sequence>MFEPSLACFQRGLWSDRHGITERDPALAFPRAFIDPGDLPQDRPFPEYHPQIPACRRRGAEVQRPGAAEQA</sequence>
<dbReference type="EMBL" id="FBWC01000038">
    <property type="protein sequence ID" value="CUX66644.1"/>
    <property type="molecule type" value="Genomic_DNA"/>
</dbReference>
<reference evidence="1 2" key="1">
    <citation type="submission" date="2016-01" db="EMBL/GenBank/DDBJ databases">
        <authorList>
            <person name="Oliw E.H."/>
        </authorList>
    </citation>
    <scope>NUCLEOTIDE SEQUENCE [LARGE SCALE GENOMIC DNA]</scope>
    <source>
        <strain evidence="1 2">Kerr 14</strain>
    </source>
</reference>
<evidence type="ECO:0000313" key="2">
    <source>
        <dbReference type="Proteomes" id="UP000191897"/>
    </source>
</evidence>